<name>A0AAV4SUX0_CAEEX</name>
<reference evidence="1 2" key="1">
    <citation type="submission" date="2021-06" db="EMBL/GenBank/DDBJ databases">
        <title>Caerostris extrusa draft genome.</title>
        <authorList>
            <person name="Kono N."/>
            <person name="Arakawa K."/>
        </authorList>
    </citation>
    <scope>NUCLEOTIDE SEQUENCE [LARGE SCALE GENOMIC DNA]</scope>
</reference>
<comment type="caution">
    <text evidence="1">The sequence shown here is derived from an EMBL/GenBank/DDBJ whole genome shotgun (WGS) entry which is preliminary data.</text>
</comment>
<protein>
    <submittedName>
        <fullName evidence="1">Uncharacterized protein</fullName>
    </submittedName>
</protein>
<evidence type="ECO:0000313" key="2">
    <source>
        <dbReference type="Proteomes" id="UP001054945"/>
    </source>
</evidence>
<proteinExistence type="predicted"/>
<evidence type="ECO:0000313" key="1">
    <source>
        <dbReference type="EMBL" id="GIY38213.1"/>
    </source>
</evidence>
<keyword evidence="2" id="KW-1185">Reference proteome</keyword>
<dbReference type="EMBL" id="BPLR01010271">
    <property type="protein sequence ID" value="GIY38213.1"/>
    <property type="molecule type" value="Genomic_DNA"/>
</dbReference>
<dbReference type="Proteomes" id="UP001054945">
    <property type="component" value="Unassembled WGS sequence"/>
</dbReference>
<dbReference type="AlphaFoldDB" id="A0AAV4SUX0"/>
<gene>
    <name evidence="1" type="ORF">CEXT_708451</name>
</gene>
<accession>A0AAV4SUX0</accession>
<organism evidence="1 2">
    <name type="scientific">Caerostris extrusa</name>
    <name type="common">Bark spider</name>
    <name type="synonym">Caerostris bankana</name>
    <dbReference type="NCBI Taxonomy" id="172846"/>
    <lineage>
        <taxon>Eukaryota</taxon>
        <taxon>Metazoa</taxon>
        <taxon>Ecdysozoa</taxon>
        <taxon>Arthropoda</taxon>
        <taxon>Chelicerata</taxon>
        <taxon>Arachnida</taxon>
        <taxon>Araneae</taxon>
        <taxon>Araneomorphae</taxon>
        <taxon>Entelegynae</taxon>
        <taxon>Araneoidea</taxon>
        <taxon>Araneidae</taxon>
        <taxon>Caerostris</taxon>
    </lineage>
</organism>
<sequence length="96" mass="10818">MDENLKKKNIVLLSSASLPKISSHSSCDAAKHEKRCFDVSGSWTCGFIENLAFGCKCIFETSLVRLSSRPSFQVLNPFLPIEKLMYSRLELDSSVW</sequence>